<dbReference type="NCBIfam" id="TIGR04539">
    <property type="entry name" value="tRNA_cyclodipep"/>
    <property type="match status" value="1"/>
</dbReference>
<feature type="compositionally biased region" description="Polar residues" evidence="4">
    <location>
        <begin position="1"/>
        <end position="12"/>
    </location>
</feature>
<evidence type="ECO:0000256" key="4">
    <source>
        <dbReference type="SAM" id="MobiDB-lite"/>
    </source>
</evidence>
<proteinExistence type="inferred from homology"/>
<reference evidence="5" key="1">
    <citation type="submission" date="2017-12" db="EMBL/GenBank/DDBJ databases">
        <title>Sequencing the genomes of 1000 Actinobacteria strains.</title>
        <authorList>
            <person name="Klenk H.-P."/>
        </authorList>
    </citation>
    <scope>NUCLEOTIDE SEQUENCE [LARGE SCALE GENOMIC DNA]</scope>
    <source>
        <strain evidence="5">DSM 44228</strain>
    </source>
</reference>
<dbReference type="Pfam" id="PF16715">
    <property type="entry name" value="CDPS"/>
    <property type="match status" value="1"/>
</dbReference>
<dbReference type="Gene3D" id="3.40.50.11710">
    <property type="entry name" value="Cyclodipeptide synthase"/>
    <property type="match status" value="1"/>
</dbReference>
<dbReference type="InterPro" id="IPR038622">
    <property type="entry name" value="CDPS_sf"/>
</dbReference>
<sequence>MITPMTTGSVNAGRQPMMRHEPATEESARIFQRRRHALVGTALFNSYFKQARLDELLRWAVTEFESVHVFLPDTTTAFTMQARGYPAVEAERKTRREARRLRGKICGSLAMLGVASPEQMIIDFAWLNENEEYLRTRDEVAEVFGADEDFRKACLAESESVARSRRRTDGILTEEELNMAARYLLAEIPLFVNAPAILGMPETVFCYHRIEPFERDLYRGAFALKAVPRQGWVVVESASSEMVDAGAAAGSLPRPRTAGAL</sequence>
<accession>A0A2N3Y0P1</accession>
<dbReference type="InterPro" id="IPR030903">
    <property type="entry name" value="CDPS"/>
</dbReference>
<gene>
    <name evidence="5" type="ORF">A8926_4327</name>
</gene>
<organism evidence="5 6">
    <name type="scientific">Saccharopolyspora spinosa</name>
    <dbReference type="NCBI Taxonomy" id="60894"/>
    <lineage>
        <taxon>Bacteria</taxon>
        <taxon>Bacillati</taxon>
        <taxon>Actinomycetota</taxon>
        <taxon>Actinomycetes</taxon>
        <taxon>Pseudonocardiales</taxon>
        <taxon>Pseudonocardiaceae</taxon>
        <taxon>Saccharopolyspora</taxon>
    </lineage>
</organism>
<comment type="caution">
    <text evidence="5">The sequence shown here is derived from an EMBL/GenBank/DDBJ whole genome shotgun (WGS) entry which is preliminary data.</text>
</comment>
<keyword evidence="6" id="KW-1185">Reference proteome</keyword>
<feature type="region of interest" description="Disordered" evidence="4">
    <location>
        <begin position="1"/>
        <end position="21"/>
    </location>
</feature>
<evidence type="ECO:0000256" key="3">
    <source>
        <dbReference type="ARBA" id="ARBA00030771"/>
    </source>
</evidence>
<dbReference type="EMBL" id="PJNB01000001">
    <property type="protein sequence ID" value="PKW16492.1"/>
    <property type="molecule type" value="Genomic_DNA"/>
</dbReference>
<dbReference type="GO" id="GO:0016755">
    <property type="term" value="F:aminoacyltransferase activity"/>
    <property type="evidence" value="ECO:0007669"/>
    <property type="project" value="InterPro"/>
</dbReference>
<evidence type="ECO:0000256" key="1">
    <source>
        <dbReference type="ARBA" id="ARBA00006034"/>
    </source>
</evidence>
<protein>
    <recommendedName>
        <fullName evidence="3">Cyclodipeptide synthase</fullName>
    </recommendedName>
</protein>
<comment type="similarity">
    <text evidence="1">Belongs to the CDPS family.</text>
</comment>
<evidence type="ECO:0000256" key="2">
    <source>
        <dbReference type="ARBA" id="ARBA00022679"/>
    </source>
</evidence>
<keyword evidence="2" id="KW-0808">Transferase</keyword>
<evidence type="ECO:0000313" key="6">
    <source>
        <dbReference type="Proteomes" id="UP000233786"/>
    </source>
</evidence>
<dbReference type="Proteomes" id="UP000233786">
    <property type="component" value="Unassembled WGS sequence"/>
</dbReference>
<name>A0A2N3Y0P1_SACSN</name>
<dbReference type="AlphaFoldDB" id="A0A2N3Y0P1"/>
<evidence type="ECO:0000313" key="5">
    <source>
        <dbReference type="EMBL" id="PKW16492.1"/>
    </source>
</evidence>
<dbReference type="STRING" id="994479.GCA_000194155_07277"/>